<protein>
    <submittedName>
        <fullName evidence="1">Uncharacterized protein</fullName>
    </submittedName>
</protein>
<dbReference type="EMBL" id="JAWZYT010001649">
    <property type="protein sequence ID" value="KAK4310289.1"/>
    <property type="molecule type" value="Genomic_DNA"/>
</dbReference>
<accession>A0AAE1PN15</accession>
<keyword evidence="2" id="KW-1185">Reference proteome</keyword>
<name>A0AAE1PN15_9EUCA</name>
<gene>
    <name evidence="1" type="ORF">Pmani_018108</name>
</gene>
<dbReference type="Proteomes" id="UP001292094">
    <property type="component" value="Unassembled WGS sequence"/>
</dbReference>
<evidence type="ECO:0000313" key="1">
    <source>
        <dbReference type="EMBL" id="KAK4310289.1"/>
    </source>
</evidence>
<reference evidence="1" key="1">
    <citation type="submission" date="2023-11" db="EMBL/GenBank/DDBJ databases">
        <title>Genome assemblies of two species of porcelain crab, Petrolisthes cinctipes and Petrolisthes manimaculis (Anomura: Porcellanidae).</title>
        <authorList>
            <person name="Angst P."/>
        </authorList>
    </citation>
    <scope>NUCLEOTIDE SEQUENCE</scope>
    <source>
        <strain evidence="1">PB745_02</strain>
        <tissue evidence="1">Gill</tissue>
    </source>
</reference>
<organism evidence="1 2">
    <name type="scientific">Petrolisthes manimaculis</name>
    <dbReference type="NCBI Taxonomy" id="1843537"/>
    <lineage>
        <taxon>Eukaryota</taxon>
        <taxon>Metazoa</taxon>
        <taxon>Ecdysozoa</taxon>
        <taxon>Arthropoda</taxon>
        <taxon>Crustacea</taxon>
        <taxon>Multicrustacea</taxon>
        <taxon>Malacostraca</taxon>
        <taxon>Eumalacostraca</taxon>
        <taxon>Eucarida</taxon>
        <taxon>Decapoda</taxon>
        <taxon>Pleocyemata</taxon>
        <taxon>Anomura</taxon>
        <taxon>Galatheoidea</taxon>
        <taxon>Porcellanidae</taxon>
        <taxon>Petrolisthes</taxon>
    </lineage>
</organism>
<evidence type="ECO:0000313" key="2">
    <source>
        <dbReference type="Proteomes" id="UP001292094"/>
    </source>
</evidence>
<sequence length="211" mass="23924">MLKSKEDLFEQERDAIAAMLRGSHAFVEAKTYAQTQLYFRYKVYDSYVVNERLYSTFAFWYFPKYTPWKFLFDKGIQRLVEGGFIDYWLKVQTYCYNLVYKPRTDNGLLNPGTPTGLRLVGTVNGTQLLLVREGFLRCDAVELHVDLEAVGLDIDLDAVGLDVDLDAVGLDVDLDAVGLDVDLDAVGLDIDLDAVYMATTVPYVGVGWEMR</sequence>
<dbReference type="AlphaFoldDB" id="A0AAE1PN15"/>
<proteinExistence type="predicted"/>
<comment type="caution">
    <text evidence="1">The sequence shown here is derived from an EMBL/GenBank/DDBJ whole genome shotgun (WGS) entry which is preliminary data.</text>
</comment>